<evidence type="ECO:0000313" key="3">
    <source>
        <dbReference type="Proteomes" id="UP000010473"/>
    </source>
</evidence>
<dbReference type="InterPro" id="IPR001296">
    <property type="entry name" value="Glyco_trans_1"/>
</dbReference>
<dbReference type="STRING" id="111780.Sta7437_2234"/>
<gene>
    <name evidence="2" type="ordered locus">Sta7437_2234</name>
</gene>
<dbReference type="AlphaFoldDB" id="K9XVT1"/>
<name>K9XVT1_STAC7</name>
<dbReference type="PATRIC" id="fig|111780.3.peg.2327"/>
<dbReference type="HOGENOM" id="CLU_009583_5_0_3"/>
<dbReference type="InterPro" id="IPR050194">
    <property type="entry name" value="Glycosyltransferase_grp1"/>
</dbReference>
<dbReference type="EMBL" id="CP003653">
    <property type="protein sequence ID" value="AFZ35782.1"/>
    <property type="molecule type" value="Genomic_DNA"/>
</dbReference>
<dbReference type="eggNOG" id="COG0438">
    <property type="taxonomic scope" value="Bacteria"/>
</dbReference>
<dbReference type="RefSeq" id="WP_015193450.1">
    <property type="nucleotide sequence ID" value="NC_019748.1"/>
</dbReference>
<dbReference type="SUPFAM" id="SSF53756">
    <property type="entry name" value="UDP-Glycosyltransferase/glycogen phosphorylase"/>
    <property type="match status" value="1"/>
</dbReference>
<evidence type="ECO:0000313" key="2">
    <source>
        <dbReference type="EMBL" id="AFZ35782.1"/>
    </source>
</evidence>
<dbReference type="Gene3D" id="3.40.50.2000">
    <property type="entry name" value="Glycogen Phosphorylase B"/>
    <property type="match status" value="2"/>
</dbReference>
<dbReference type="Proteomes" id="UP000010473">
    <property type="component" value="Chromosome"/>
</dbReference>
<dbReference type="Pfam" id="PF00534">
    <property type="entry name" value="Glycos_transf_1"/>
    <property type="match status" value="1"/>
</dbReference>
<feature type="domain" description="Glycosyl transferase family 1" evidence="1">
    <location>
        <begin position="202"/>
        <end position="361"/>
    </location>
</feature>
<proteinExistence type="predicted"/>
<dbReference type="PANTHER" id="PTHR45947">
    <property type="entry name" value="SULFOQUINOVOSYL TRANSFERASE SQD2"/>
    <property type="match status" value="1"/>
</dbReference>
<keyword evidence="3" id="KW-1185">Reference proteome</keyword>
<dbReference type="CDD" id="cd03801">
    <property type="entry name" value="GT4_PimA-like"/>
    <property type="match status" value="1"/>
</dbReference>
<protein>
    <submittedName>
        <fullName evidence="2">Glycosyl transferase group 1</fullName>
    </submittedName>
</protein>
<organism evidence="2 3">
    <name type="scientific">Stanieria cyanosphaera (strain ATCC 29371 / PCC 7437)</name>
    <dbReference type="NCBI Taxonomy" id="111780"/>
    <lineage>
        <taxon>Bacteria</taxon>
        <taxon>Bacillati</taxon>
        <taxon>Cyanobacteriota</taxon>
        <taxon>Cyanophyceae</taxon>
        <taxon>Pleurocapsales</taxon>
        <taxon>Dermocarpellaceae</taxon>
        <taxon>Stanieria</taxon>
    </lineage>
</organism>
<dbReference type="GO" id="GO:0016757">
    <property type="term" value="F:glycosyltransferase activity"/>
    <property type="evidence" value="ECO:0007669"/>
    <property type="project" value="InterPro"/>
</dbReference>
<keyword evidence="2" id="KW-0808">Transferase</keyword>
<reference evidence="3" key="1">
    <citation type="journal article" date="2013" name="Proc. Natl. Acad. Sci. U.S.A.">
        <title>Improving the coverage of the cyanobacterial phylum using diversity-driven genome sequencing.</title>
        <authorList>
            <person name="Shih P.M."/>
            <person name="Wu D."/>
            <person name="Latifi A."/>
            <person name="Axen S.D."/>
            <person name="Fewer D.P."/>
            <person name="Talla E."/>
            <person name="Calteau A."/>
            <person name="Cai F."/>
            <person name="Tandeau de Marsac N."/>
            <person name="Rippka R."/>
            <person name="Herdman M."/>
            <person name="Sivonen K."/>
            <person name="Coursin T."/>
            <person name="Laurent T."/>
            <person name="Goodwin L."/>
            <person name="Nolan M."/>
            <person name="Davenport K.W."/>
            <person name="Han C.S."/>
            <person name="Rubin E.M."/>
            <person name="Eisen J.A."/>
            <person name="Woyke T."/>
            <person name="Gugger M."/>
            <person name="Kerfeld C.A."/>
        </authorList>
    </citation>
    <scope>NUCLEOTIDE SEQUENCE [LARGE SCALE GENOMIC DNA]</scope>
    <source>
        <strain evidence="3">ATCC 29371 / PCC 7437</strain>
    </source>
</reference>
<dbReference type="KEGG" id="scs:Sta7437_2234"/>
<accession>K9XVT1</accession>
<dbReference type="OrthoDB" id="9790710at2"/>
<evidence type="ECO:0000259" key="1">
    <source>
        <dbReference type="Pfam" id="PF00534"/>
    </source>
</evidence>
<dbReference type="PANTHER" id="PTHR45947:SF3">
    <property type="entry name" value="SULFOQUINOVOSYL TRANSFERASE SQD2"/>
    <property type="match status" value="1"/>
</dbReference>
<sequence length="387" mass="44484">MKLAIITSHPIQYYAPWFSYINQNTNLELKVFYLWNFGITETIDLEFKKSIKWDIPLLDGYNYEFVPNVSKNPGTKSIKGLQNPTLLSTVAKYNPDAVMLIGYNYASLYRFIFQWNINQAPLIFRGDSHLLQCPKGWKASFRRKFISLIYSRFAAFLYVGKANYEYFTYHEVKSKQLFFAPHAIDNNRFLQAAEPAKKEAIKWKKELGIPDHNKVILFAGKFNSKKRPLDLLQAYKQANLKDVVLLFVGGGELETELKKQAAEHPNIFFAPFQNQQMMPRTYAIADLFILPSYGYGETWGLAVNEAMCLSCPIIVSNHVGCGQDLVKPYHNGLIFEAGNISDLTKLIKLAFSNSERLKQWSFKSSEIIQQYSYQQTTEGLLKALSHI</sequence>